<evidence type="ECO:0000259" key="3">
    <source>
        <dbReference type="Pfam" id="PF16555"/>
    </source>
</evidence>
<dbReference type="AlphaFoldDB" id="G9WIK4"/>
<dbReference type="EMBL" id="AFVZ01000001">
    <property type="protein sequence ID" value="EHN58143.1"/>
    <property type="molecule type" value="Genomic_DNA"/>
</dbReference>
<dbReference type="NCBIfam" id="NF033902">
    <property type="entry name" value="iso_D2_wall_anc"/>
    <property type="match status" value="1"/>
</dbReference>
<dbReference type="Pfam" id="PF16555">
    <property type="entry name" value="GramPos_pilinD1"/>
    <property type="match status" value="1"/>
</dbReference>
<dbReference type="NCBIfam" id="TIGR04226">
    <property type="entry name" value="RrgB_K2N_iso_D2"/>
    <property type="match status" value="1"/>
</dbReference>
<dbReference type="PATRIC" id="fig|1045004.4.peg.15"/>
<dbReference type="OrthoDB" id="3263741at2"/>
<dbReference type="STRING" id="336988.NT96_03295"/>
<dbReference type="eggNOG" id="COG4932">
    <property type="taxonomic scope" value="Bacteria"/>
</dbReference>
<keyword evidence="1" id="KW-0472">Membrane</keyword>
<dbReference type="InterPro" id="IPR026466">
    <property type="entry name" value="Fim_isopep_form_D2_dom"/>
</dbReference>
<evidence type="ECO:0000256" key="2">
    <source>
        <dbReference type="SAM" id="SignalP"/>
    </source>
</evidence>
<gene>
    <name evidence="5" type="ORF">OKIT_0014</name>
</gene>
<proteinExistence type="predicted"/>
<dbReference type="RefSeq" id="WP_007744193.1">
    <property type="nucleotide sequence ID" value="NZ_CM001398.1"/>
</dbReference>
<evidence type="ECO:0000256" key="1">
    <source>
        <dbReference type="SAM" id="Phobius"/>
    </source>
</evidence>
<evidence type="ECO:0000313" key="6">
    <source>
        <dbReference type="Proteomes" id="UP000004959"/>
    </source>
</evidence>
<feature type="signal peptide" evidence="2">
    <location>
        <begin position="1"/>
        <end position="31"/>
    </location>
</feature>
<dbReference type="InterPro" id="IPR032364">
    <property type="entry name" value="GramPos_pilinD1_N"/>
</dbReference>
<organism evidence="5 6">
    <name type="scientific">Oenococcus kitaharae DSM 17330</name>
    <dbReference type="NCBI Taxonomy" id="1045004"/>
    <lineage>
        <taxon>Bacteria</taxon>
        <taxon>Bacillati</taxon>
        <taxon>Bacillota</taxon>
        <taxon>Bacilli</taxon>
        <taxon>Lactobacillales</taxon>
        <taxon>Lactobacillaceae</taxon>
        <taxon>Oenococcus</taxon>
    </lineage>
</organism>
<accession>G9WIK4</accession>
<dbReference type="HOGENOM" id="CLU_029024_1_1_9"/>
<dbReference type="InterPro" id="IPR041033">
    <property type="entry name" value="SpaA_PFL_dom_1"/>
</dbReference>
<keyword evidence="1" id="KW-0812">Transmembrane</keyword>
<feature type="domain" description="Gram-positive pilin subunit D1 N-terminal" evidence="3">
    <location>
        <begin position="35"/>
        <end position="188"/>
    </location>
</feature>
<keyword evidence="6" id="KW-1185">Reference proteome</keyword>
<feature type="transmembrane region" description="Helical" evidence="1">
    <location>
        <begin position="475"/>
        <end position="496"/>
    </location>
</feature>
<dbReference type="NCBIfam" id="TIGR01167">
    <property type="entry name" value="LPXTG_anchor"/>
    <property type="match status" value="1"/>
</dbReference>
<dbReference type="Pfam" id="PF17802">
    <property type="entry name" value="SpaA"/>
    <property type="match status" value="1"/>
</dbReference>
<evidence type="ECO:0000313" key="5">
    <source>
        <dbReference type="EMBL" id="EHN58143.1"/>
    </source>
</evidence>
<dbReference type="InterPro" id="IPR048052">
    <property type="entry name" value="FM1-like"/>
</dbReference>
<evidence type="ECO:0000259" key="4">
    <source>
        <dbReference type="Pfam" id="PF17802"/>
    </source>
</evidence>
<dbReference type="Gene3D" id="2.60.40.10">
    <property type="entry name" value="Immunoglobulins"/>
    <property type="match status" value="2"/>
</dbReference>
<dbReference type="InterPro" id="IPR013783">
    <property type="entry name" value="Ig-like_fold"/>
</dbReference>
<dbReference type="Proteomes" id="UP000004959">
    <property type="component" value="Chromosome"/>
</dbReference>
<keyword evidence="1" id="KW-1133">Transmembrane helix</keyword>
<comment type="caution">
    <text evidence="5">The sequence shown here is derived from an EMBL/GenBank/DDBJ whole genome shotgun (WGS) entry which is preliminary data.</text>
</comment>
<dbReference type="Gene3D" id="2.60.40.740">
    <property type="match status" value="1"/>
</dbReference>
<sequence>MKNKLWTFIAGLILLLPLTLSSFVASTQAFAADTSTVNVTLHKRVFDEGQLPADKQNTGEVTTDFGGMPLAGVTFTAYDVTDQYLTLRGSGDTAQQAIAQIQADSTNSAPAYATMLSSGVTTAPDGTYTFTNLALKDGNKDKVYLFLETDSPTNVIAKAAPIVLAMPIYANGSDTQINTNIHVYPKNEKADPIVKDLTDQSKLDLTVTLPDGSKIFNAAYGQTFGYTIQVAVPWNIKDKDTFTVVDTPDMGIDINTASVAVAGLTKGTDYTVAVNQPAGKGLGYRITFDTSSAAVRAQAGKKLMITYQAVLTNAATPDTGLNNTASLAIGNGTDLTTTDTPGPVIYTGGAKFIKEDKQSAAKLAGAEFKLVRVNASGDIVAYATQAADGSYTWNAAAAGATIYTSDAAGMLTLQGLAYSAKLAAGESYALLETKAPTGYALLTAPVKFTVTQGSYGDRNTITIVNIQKGILPATGGSGIVIFLVIGSILMASAYLWNKKRQDQSEI</sequence>
<name>G9WIK4_9LACO</name>
<protein>
    <submittedName>
        <fullName evidence="5">Cell wall surface anchor family protein</fullName>
    </submittedName>
</protein>
<feature type="domain" description="SpaA-like prealbumin fold" evidence="4">
    <location>
        <begin position="350"/>
        <end position="454"/>
    </location>
</feature>
<feature type="chain" id="PRO_5003527484" evidence="2">
    <location>
        <begin position="32"/>
        <end position="506"/>
    </location>
</feature>
<reference evidence="5 6" key="1">
    <citation type="journal article" date="2012" name="PLoS ONE">
        <title>Functional divergence in the genus oenococcus as predicted by genome sequencing of the newly-described species, Oenococcus kitaharae.</title>
        <authorList>
            <person name="Borneman A.R."/>
            <person name="McCarthy J.M."/>
            <person name="Chambers P.J."/>
            <person name="Bartowsky E.J."/>
        </authorList>
    </citation>
    <scope>NUCLEOTIDE SEQUENCE [LARGE SCALE GENOMIC DNA]</scope>
    <source>
        <strain evidence="6">DSM17330</strain>
    </source>
</reference>
<keyword evidence="2" id="KW-0732">Signal</keyword>